<protein>
    <submittedName>
        <fullName evidence="2">Gm12216 protein</fullName>
    </submittedName>
</protein>
<sequence length="43" mass="4656">MSLCLSQLVYVLSVQPLRQEQRGGREGSPRPDGPILHGSHAVS</sequence>
<dbReference type="Proteomes" id="UP001152836">
    <property type="component" value="Unassembled WGS sequence"/>
</dbReference>
<evidence type="ECO:0000256" key="1">
    <source>
        <dbReference type="SAM" id="MobiDB-lite"/>
    </source>
</evidence>
<evidence type="ECO:0000313" key="2">
    <source>
        <dbReference type="EMBL" id="CAH6786361.1"/>
    </source>
</evidence>
<proteinExistence type="predicted"/>
<gene>
    <name evidence="2" type="primary">Gm12216</name>
    <name evidence="2" type="ORF">PHOROB_LOCUS4450</name>
</gene>
<dbReference type="EMBL" id="CALSGD010001391">
    <property type="protein sequence ID" value="CAH6786361.1"/>
    <property type="molecule type" value="Genomic_DNA"/>
</dbReference>
<organism evidence="2 3">
    <name type="scientific">Phodopus roborovskii</name>
    <name type="common">Roborovski's desert hamster</name>
    <name type="synonym">Cricetulus roborovskii</name>
    <dbReference type="NCBI Taxonomy" id="109678"/>
    <lineage>
        <taxon>Eukaryota</taxon>
        <taxon>Metazoa</taxon>
        <taxon>Chordata</taxon>
        <taxon>Craniata</taxon>
        <taxon>Vertebrata</taxon>
        <taxon>Euteleostomi</taxon>
        <taxon>Mammalia</taxon>
        <taxon>Eutheria</taxon>
        <taxon>Euarchontoglires</taxon>
        <taxon>Glires</taxon>
        <taxon>Rodentia</taxon>
        <taxon>Myomorpha</taxon>
        <taxon>Muroidea</taxon>
        <taxon>Cricetidae</taxon>
        <taxon>Cricetinae</taxon>
        <taxon>Phodopus</taxon>
    </lineage>
</organism>
<dbReference type="AlphaFoldDB" id="A0AAU9Z2A0"/>
<comment type="caution">
    <text evidence="2">The sequence shown here is derived from an EMBL/GenBank/DDBJ whole genome shotgun (WGS) entry which is preliminary data.</text>
</comment>
<feature type="region of interest" description="Disordered" evidence="1">
    <location>
        <begin position="18"/>
        <end position="43"/>
    </location>
</feature>
<accession>A0AAU9Z2A0</accession>
<reference evidence="2" key="1">
    <citation type="submission" date="2022-06" db="EMBL/GenBank/DDBJ databases">
        <authorList>
            <person name="Andreotti S."/>
            <person name="Wyler E."/>
        </authorList>
    </citation>
    <scope>NUCLEOTIDE SEQUENCE</scope>
</reference>
<name>A0AAU9Z2A0_PHORO</name>
<feature type="compositionally biased region" description="Basic and acidic residues" evidence="1">
    <location>
        <begin position="19"/>
        <end position="29"/>
    </location>
</feature>
<keyword evidence="3" id="KW-1185">Reference proteome</keyword>
<evidence type="ECO:0000313" key="3">
    <source>
        <dbReference type="Proteomes" id="UP001152836"/>
    </source>
</evidence>